<dbReference type="OrthoDB" id="5706129at2"/>
<dbReference type="SUPFAM" id="SSF55073">
    <property type="entry name" value="Nucleotide cyclase"/>
    <property type="match status" value="1"/>
</dbReference>
<dbReference type="InterPro" id="IPR043128">
    <property type="entry name" value="Rev_trsase/Diguanyl_cyclase"/>
</dbReference>
<dbReference type="Gene3D" id="3.30.70.270">
    <property type="match status" value="1"/>
</dbReference>
<dbReference type="SMART" id="SM00267">
    <property type="entry name" value="GGDEF"/>
    <property type="match status" value="1"/>
</dbReference>
<dbReference type="SUPFAM" id="SSF54631">
    <property type="entry name" value="CBS-domain pair"/>
    <property type="match status" value="1"/>
</dbReference>
<dbReference type="Proteomes" id="UP000388235">
    <property type="component" value="Chromosome"/>
</dbReference>
<accession>A0A5Q2Q9C5</accession>
<gene>
    <name evidence="2" type="ORF">GH975_03925</name>
</gene>
<evidence type="ECO:0000259" key="1">
    <source>
        <dbReference type="PROSITE" id="PS50887"/>
    </source>
</evidence>
<feature type="domain" description="GGDEF" evidence="1">
    <location>
        <begin position="172"/>
        <end position="303"/>
    </location>
</feature>
<dbReference type="InterPro" id="IPR000160">
    <property type="entry name" value="GGDEF_dom"/>
</dbReference>
<dbReference type="KEGG" id="llp:GH975_03925"/>
<dbReference type="AlphaFoldDB" id="A0A5Q2Q9C5"/>
<dbReference type="PROSITE" id="PS50887">
    <property type="entry name" value="GGDEF"/>
    <property type="match status" value="1"/>
</dbReference>
<dbReference type="InterPro" id="IPR046342">
    <property type="entry name" value="CBS_dom_sf"/>
</dbReference>
<dbReference type="EMBL" id="CP045871">
    <property type="protein sequence ID" value="QGG79763.1"/>
    <property type="molecule type" value="Genomic_DNA"/>
</dbReference>
<dbReference type="InterPro" id="IPR029787">
    <property type="entry name" value="Nucleotide_cyclase"/>
</dbReference>
<dbReference type="RefSeq" id="WP_153713267.1">
    <property type="nucleotide sequence ID" value="NZ_CP045871.1"/>
</dbReference>
<protein>
    <submittedName>
        <fullName evidence="2">Diguanylate cyclase</fullName>
    </submittedName>
</protein>
<proteinExistence type="predicted"/>
<reference evidence="2 3" key="1">
    <citation type="submission" date="2019-11" db="EMBL/GenBank/DDBJ databases">
        <authorList>
            <person name="Khan S.A."/>
            <person name="Jeon C.O."/>
            <person name="Chun B.H."/>
        </authorList>
    </citation>
    <scope>NUCLEOTIDE SEQUENCE [LARGE SCALE GENOMIC DNA]</scope>
    <source>
        <strain evidence="2 3">IMCC 1097</strain>
    </source>
</reference>
<evidence type="ECO:0000313" key="2">
    <source>
        <dbReference type="EMBL" id="QGG79763.1"/>
    </source>
</evidence>
<organism evidence="2 3">
    <name type="scientific">Litorivicinus lipolyticus</name>
    <dbReference type="NCBI Taxonomy" id="418701"/>
    <lineage>
        <taxon>Bacteria</taxon>
        <taxon>Pseudomonadati</taxon>
        <taxon>Pseudomonadota</taxon>
        <taxon>Gammaproteobacteria</taxon>
        <taxon>Oceanospirillales</taxon>
        <taxon>Litorivicinaceae</taxon>
        <taxon>Litorivicinus</taxon>
    </lineage>
</organism>
<evidence type="ECO:0000313" key="3">
    <source>
        <dbReference type="Proteomes" id="UP000388235"/>
    </source>
</evidence>
<dbReference type="Pfam" id="PF00990">
    <property type="entry name" value="GGDEF"/>
    <property type="match status" value="1"/>
</dbReference>
<sequence length="306" mass="33316">MDELNTPLVADIMVPDVPVMAPSTSLADALSAMGSTDAGVVFCQTGDAIQVLNQAHCTELLVAAVQGFPVPKCLGDVAEPIGARFHRAETLSAVLLRITHTDVELAVMHGDRIIGYVGPAQWSTLTSQLLDLPTRLPNEPMECMDELTGLPDYRAFRAYLELALIEHQDMQAPFAVALIEVDWRQGLADRHSIEDERRTVQRISSSLMHRLRETDTLFALESGKWALLMTEINTAIGRGVALRLLDGIWKDALPNHGSPLGRITLSIGLAGPDMDADTCDCNAEEALEQSVMSGGHQVRVFGERLI</sequence>
<keyword evidence="3" id="KW-1185">Reference proteome</keyword>
<name>A0A5Q2Q9C5_9GAMM</name>